<proteinExistence type="predicted"/>
<feature type="region of interest" description="Disordered" evidence="1">
    <location>
        <begin position="153"/>
        <end position="182"/>
    </location>
</feature>
<feature type="non-terminal residue" evidence="2">
    <location>
        <position position="223"/>
    </location>
</feature>
<evidence type="ECO:0000256" key="1">
    <source>
        <dbReference type="SAM" id="MobiDB-lite"/>
    </source>
</evidence>
<comment type="caution">
    <text evidence="2">The sequence shown here is derived from an EMBL/GenBank/DDBJ whole genome shotgun (WGS) entry which is preliminary data.</text>
</comment>
<gene>
    <name evidence="2" type="ORF">S01H1_64744</name>
</gene>
<protein>
    <submittedName>
        <fullName evidence="2">Uncharacterized protein</fullName>
    </submittedName>
</protein>
<name>X0X835_9ZZZZ</name>
<reference evidence="2" key="1">
    <citation type="journal article" date="2014" name="Front. Microbiol.">
        <title>High frequency of phylogenetically diverse reductive dehalogenase-homologous genes in deep subseafloor sedimentary metagenomes.</title>
        <authorList>
            <person name="Kawai M."/>
            <person name="Futagami T."/>
            <person name="Toyoda A."/>
            <person name="Takaki Y."/>
            <person name="Nishi S."/>
            <person name="Hori S."/>
            <person name="Arai W."/>
            <person name="Tsubouchi T."/>
            <person name="Morono Y."/>
            <person name="Uchiyama I."/>
            <person name="Ito T."/>
            <person name="Fujiyama A."/>
            <person name="Inagaki F."/>
            <person name="Takami H."/>
        </authorList>
    </citation>
    <scope>NUCLEOTIDE SEQUENCE</scope>
    <source>
        <strain evidence="2">Expedition CK06-06</strain>
    </source>
</reference>
<sequence length="223" mass="24752">MLKNKKKAKTKGKKKTYSRLEKIQLHINKYLGMNVPETLPPLSDEEYLILQSKIIALKNVKIGSTNEGLQMSSNLFQTPILLSDTSYPQVPQGMPVGLPPAISQGYQVIGGEIVPQPLPSRIDAIGSQTELRQIEGPVEQQHTTRAVAANFGTHQGAGSTRGHQHPTYDDTNPENKPTHKFLKPTYIGPHIIKTASQIDEYNTKKRQELNLEHAEAIVDAMSR</sequence>
<organism evidence="2">
    <name type="scientific">marine sediment metagenome</name>
    <dbReference type="NCBI Taxonomy" id="412755"/>
    <lineage>
        <taxon>unclassified sequences</taxon>
        <taxon>metagenomes</taxon>
        <taxon>ecological metagenomes</taxon>
    </lineage>
</organism>
<dbReference type="EMBL" id="BARS01042694">
    <property type="protein sequence ID" value="GAG31552.1"/>
    <property type="molecule type" value="Genomic_DNA"/>
</dbReference>
<evidence type="ECO:0000313" key="2">
    <source>
        <dbReference type="EMBL" id="GAG31552.1"/>
    </source>
</evidence>
<dbReference type="AlphaFoldDB" id="X0X835"/>
<accession>X0X835</accession>